<evidence type="ECO:0008006" key="11">
    <source>
        <dbReference type="Google" id="ProtNLM"/>
    </source>
</evidence>
<feature type="signal peptide" evidence="8">
    <location>
        <begin position="1"/>
        <end position="27"/>
    </location>
</feature>
<evidence type="ECO:0000256" key="8">
    <source>
        <dbReference type="SAM" id="SignalP"/>
    </source>
</evidence>
<keyword evidence="5" id="KW-0119">Carbohydrate metabolism</keyword>
<gene>
    <name evidence="9" type="ORF">GCM10009787_53810</name>
</gene>
<dbReference type="EMBL" id="BAAAOQ010000019">
    <property type="protein sequence ID" value="GAA2200938.1"/>
    <property type="molecule type" value="Genomic_DNA"/>
</dbReference>
<keyword evidence="2" id="KW-0964">Secreted</keyword>
<comment type="subcellular location">
    <subcellularLocation>
        <location evidence="1">Secreted</location>
    </subcellularLocation>
</comment>
<dbReference type="PANTHER" id="PTHR42061">
    <property type="entry name" value="ENDO-CHITOSANASE"/>
    <property type="match status" value="1"/>
</dbReference>
<comment type="caution">
    <text evidence="9">The sequence shown here is derived from an EMBL/GenBank/DDBJ whole genome shotgun (WGS) entry which is preliminary data.</text>
</comment>
<evidence type="ECO:0000256" key="6">
    <source>
        <dbReference type="ARBA" id="ARBA00023295"/>
    </source>
</evidence>
<keyword evidence="7" id="KW-0624">Polysaccharide degradation</keyword>
<organism evidence="9 10">
    <name type="scientific">Streptomyces bangladeshensis</name>
    <dbReference type="NCBI Taxonomy" id="295352"/>
    <lineage>
        <taxon>Bacteria</taxon>
        <taxon>Bacillati</taxon>
        <taxon>Actinomycetota</taxon>
        <taxon>Actinomycetes</taxon>
        <taxon>Kitasatosporales</taxon>
        <taxon>Streptomycetaceae</taxon>
        <taxon>Streptomyces</taxon>
    </lineage>
</organism>
<dbReference type="PANTHER" id="PTHR42061:SF6">
    <property type="entry name" value="ENDO-CHITOSANASE"/>
    <property type="match status" value="1"/>
</dbReference>
<dbReference type="Proteomes" id="UP001501391">
    <property type="component" value="Unassembled WGS sequence"/>
</dbReference>
<keyword evidence="6" id="KW-0326">Glycosidase</keyword>
<sequence length="281" mass="29254">MRFPSLTLAAAGAALLAPTALPAPAIAVPPRERPAARGEGPVTAAGLKRPAARGESAVIVAGLKRPVARGESAVAAADPERPVARGGGGVTAADLLARTGTCTQLSRGRYRTDAGRPATVPVCGTRDAVFWKADLDIDCDGRPTPRCNRRTDPVFAATTAFQQSDGRHLNAETLPYIVIPPPSRRWDHRASGVRGGSVAAVVHRGRVQYAVVGDTGPRDVIGEASYATAHGLGIPADPREGGVPSDVTYIVFRNSRVSPIESRAAAVAEGERLARLFAARK</sequence>
<keyword evidence="3 8" id="KW-0732">Signal</keyword>
<dbReference type="RefSeq" id="WP_346163729.1">
    <property type="nucleotide sequence ID" value="NZ_BAAAOQ010000019.1"/>
</dbReference>
<keyword evidence="4" id="KW-0378">Hydrolase</keyword>
<evidence type="ECO:0000256" key="4">
    <source>
        <dbReference type="ARBA" id="ARBA00022801"/>
    </source>
</evidence>
<evidence type="ECO:0000256" key="2">
    <source>
        <dbReference type="ARBA" id="ARBA00022525"/>
    </source>
</evidence>
<keyword evidence="10" id="KW-1185">Reference proteome</keyword>
<proteinExistence type="predicted"/>
<feature type="chain" id="PRO_5045470572" description="Secreted protein" evidence="8">
    <location>
        <begin position="28"/>
        <end position="281"/>
    </location>
</feature>
<accession>A0ABN3BWF5</accession>
<evidence type="ECO:0000256" key="7">
    <source>
        <dbReference type="ARBA" id="ARBA00023326"/>
    </source>
</evidence>
<evidence type="ECO:0000313" key="9">
    <source>
        <dbReference type="EMBL" id="GAA2200938.1"/>
    </source>
</evidence>
<reference evidence="9 10" key="1">
    <citation type="journal article" date="2019" name="Int. J. Syst. Evol. Microbiol.">
        <title>The Global Catalogue of Microorganisms (GCM) 10K type strain sequencing project: providing services to taxonomists for standard genome sequencing and annotation.</title>
        <authorList>
            <consortium name="The Broad Institute Genomics Platform"/>
            <consortium name="The Broad Institute Genome Sequencing Center for Infectious Disease"/>
            <person name="Wu L."/>
            <person name="Ma J."/>
        </authorList>
    </citation>
    <scope>NUCLEOTIDE SEQUENCE [LARGE SCALE GENOMIC DNA]</scope>
    <source>
        <strain evidence="9 10">JCM 14924</strain>
    </source>
</reference>
<evidence type="ECO:0000256" key="1">
    <source>
        <dbReference type="ARBA" id="ARBA00004613"/>
    </source>
</evidence>
<evidence type="ECO:0000256" key="3">
    <source>
        <dbReference type="ARBA" id="ARBA00022729"/>
    </source>
</evidence>
<name>A0ABN3BWF5_9ACTN</name>
<protein>
    <recommendedName>
        <fullName evidence="11">Secreted protein</fullName>
    </recommendedName>
</protein>
<evidence type="ECO:0000256" key="5">
    <source>
        <dbReference type="ARBA" id="ARBA00023277"/>
    </source>
</evidence>
<evidence type="ECO:0000313" key="10">
    <source>
        <dbReference type="Proteomes" id="UP001501391"/>
    </source>
</evidence>
<dbReference type="Pfam" id="PF07335">
    <property type="entry name" value="Glyco_hydro_75"/>
    <property type="match status" value="1"/>
</dbReference>
<dbReference type="InterPro" id="IPR009939">
    <property type="entry name" value="Chitosanase_fungal"/>
</dbReference>